<evidence type="ECO:0000313" key="1">
    <source>
        <dbReference type="EMBL" id="VAX25789.1"/>
    </source>
</evidence>
<gene>
    <name evidence="1" type="ORF">MNBD_NITROSPINAE04-2672</name>
</gene>
<name>A0A3B1C6L4_9ZZZZ</name>
<sequence length="224" mass="25003">MGRSLIVIAALSIFLAAYFYLHETPHREDKESRFYPWQVTEPGGGETEVFGIVLNRTTARQAMLLLGREPEIVLYEHNGHFSLEAYFGKIGGEGITGKLIAVLAAPAGWSERSAEHAIKTERVIEGGTKGILRSDAYRMALVFPVISLTYIPSIRLDRAIVENRFGPPETIKTSDDGRSHFGYESRGVIISLDPSGKSIISYMPLKDYRPAMERLQKEERTNDG</sequence>
<dbReference type="EMBL" id="UOGA01000314">
    <property type="protein sequence ID" value="VAX25789.1"/>
    <property type="molecule type" value="Genomic_DNA"/>
</dbReference>
<reference evidence="1" key="1">
    <citation type="submission" date="2018-06" db="EMBL/GenBank/DDBJ databases">
        <authorList>
            <person name="Zhirakovskaya E."/>
        </authorList>
    </citation>
    <scope>NUCLEOTIDE SEQUENCE</scope>
</reference>
<proteinExistence type="predicted"/>
<dbReference type="AlphaFoldDB" id="A0A3B1C6L4"/>
<organism evidence="1">
    <name type="scientific">hydrothermal vent metagenome</name>
    <dbReference type="NCBI Taxonomy" id="652676"/>
    <lineage>
        <taxon>unclassified sequences</taxon>
        <taxon>metagenomes</taxon>
        <taxon>ecological metagenomes</taxon>
    </lineage>
</organism>
<accession>A0A3B1C6L4</accession>
<protein>
    <submittedName>
        <fullName evidence="1">Uncharacterized protein</fullName>
    </submittedName>
</protein>